<dbReference type="EMBL" id="FNPR01000003">
    <property type="protein sequence ID" value="SDY70213.1"/>
    <property type="molecule type" value="Genomic_DNA"/>
</dbReference>
<feature type="signal peptide" evidence="1">
    <location>
        <begin position="1"/>
        <end position="21"/>
    </location>
</feature>
<dbReference type="OrthoDB" id="7738101at2"/>
<keyword evidence="1" id="KW-0732">Signal</keyword>
<reference evidence="2 3" key="1">
    <citation type="submission" date="2016-10" db="EMBL/GenBank/DDBJ databases">
        <authorList>
            <person name="de Groot N.N."/>
        </authorList>
    </citation>
    <scope>NUCLEOTIDE SEQUENCE [LARGE SCALE GENOMIC DNA]</scope>
    <source>
        <strain evidence="2 3">DSM 24677</strain>
    </source>
</reference>
<dbReference type="Proteomes" id="UP000199026">
    <property type="component" value="Unassembled WGS sequence"/>
</dbReference>
<sequence length="259" mass="28143">MRRFLASLIFVFGLVAQTGFAQEGPSKAEIVRILGEIPTLPGMRESIEQSGYAGENLDLAMAQMKRMLGDRQIANHIAERILAAGRGDWQNAQAAQGLLQPLLDLGMGHLAPSELVYFFKVEQVVVEALGKRDFGLIFKNRLPANEVARRTAETAGRLNTPALKEYYRIQYKAAKLGATRAPKQLSSAMQERVSEEIAAALSAAAEADPTAEAALAAFERLESVSNAQACAAGKFFLDVVMKMEPKARHEALLVLSVSE</sequence>
<dbReference type="STRING" id="576131.SAMN05444486_103304"/>
<gene>
    <name evidence="2" type="ORF">SAMN05444486_103304</name>
</gene>
<feature type="chain" id="PRO_5011569978" description="DUF2059 domain-containing protein" evidence="1">
    <location>
        <begin position="22"/>
        <end position="259"/>
    </location>
</feature>
<dbReference type="RefSeq" id="WP_089892472.1">
    <property type="nucleotide sequence ID" value="NZ_FNPR01000003.1"/>
</dbReference>
<evidence type="ECO:0000313" key="2">
    <source>
        <dbReference type="EMBL" id="SDY70213.1"/>
    </source>
</evidence>
<proteinExistence type="predicted"/>
<evidence type="ECO:0000256" key="1">
    <source>
        <dbReference type="SAM" id="SignalP"/>
    </source>
</evidence>
<dbReference type="GeneID" id="78125254"/>
<protein>
    <recommendedName>
        <fullName evidence="4">DUF2059 domain-containing protein</fullName>
    </recommendedName>
</protein>
<accession>A0A1H3M0X5</accession>
<evidence type="ECO:0000313" key="3">
    <source>
        <dbReference type="Proteomes" id="UP000199026"/>
    </source>
</evidence>
<dbReference type="AlphaFoldDB" id="A0A1H3M0X5"/>
<name>A0A1H3M0X5_9RHOB</name>
<keyword evidence="3" id="KW-1185">Reference proteome</keyword>
<evidence type="ECO:0008006" key="4">
    <source>
        <dbReference type="Google" id="ProtNLM"/>
    </source>
</evidence>
<organism evidence="2 3">
    <name type="scientific">Lentibacter algarum</name>
    <dbReference type="NCBI Taxonomy" id="576131"/>
    <lineage>
        <taxon>Bacteria</taxon>
        <taxon>Pseudomonadati</taxon>
        <taxon>Pseudomonadota</taxon>
        <taxon>Alphaproteobacteria</taxon>
        <taxon>Rhodobacterales</taxon>
        <taxon>Roseobacteraceae</taxon>
        <taxon>Lentibacter</taxon>
    </lineage>
</organism>